<dbReference type="EMBL" id="JAWHQM010000012">
    <property type="protein sequence ID" value="KAK5629541.1"/>
    <property type="molecule type" value="Genomic_DNA"/>
</dbReference>
<accession>A0AAN7Z959</accession>
<comment type="caution">
    <text evidence="1">The sequence shown here is derived from an EMBL/GenBank/DDBJ whole genome shotgun (WGS) entry which is preliminary data.</text>
</comment>
<dbReference type="AlphaFoldDB" id="A0AAN7Z959"/>
<keyword evidence="2" id="KW-1185">Reference proteome</keyword>
<proteinExistence type="predicted"/>
<organism evidence="1 2">
    <name type="scientific">Xylaria bambusicola</name>
    <dbReference type="NCBI Taxonomy" id="326684"/>
    <lineage>
        <taxon>Eukaryota</taxon>
        <taxon>Fungi</taxon>
        <taxon>Dikarya</taxon>
        <taxon>Ascomycota</taxon>
        <taxon>Pezizomycotina</taxon>
        <taxon>Sordariomycetes</taxon>
        <taxon>Xylariomycetidae</taxon>
        <taxon>Xylariales</taxon>
        <taxon>Xylariaceae</taxon>
        <taxon>Xylaria</taxon>
    </lineage>
</organism>
<protein>
    <submittedName>
        <fullName evidence="1">Uncharacterized protein</fullName>
    </submittedName>
</protein>
<reference evidence="1 2" key="1">
    <citation type="submission" date="2023-10" db="EMBL/GenBank/DDBJ databases">
        <title>Draft genome sequence of Xylaria bambusicola isolate GMP-LS, the root and basal stem rot pathogen of sugarcane in Indonesia.</title>
        <authorList>
            <person name="Selvaraj P."/>
            <person name="Muralishankar V."/>
            <person name="Muruganantham S."/>
            <person name="Sp S."/>
            <person name="Haryani S."/>
            <person name="Lau K.J.X."/>
            <person name="Naqvi N.I."/>
        </authorList>
    </citation>
    <scope>NUCLEOTIDE SEQUENCE [LARGE SCALE GENOMIC DNA]</scope>
    <source>
        <strain evidence="1">GMP-LS</strain>
    </source>
</reference>
<dbReference type="Proteomes" id="UP001305414">
    <property type="component" value="Unassembled WGS sequence"/>
</dbReference>
<name>A0AAN7Z959_9PEZI</name>
<gene>
    <name evidence="1" type="ORF">RRF57_005256</name>
</gene>
<sequence length="67" mass="7576">MGHRSGVVLREALTNPFFAIEGEGAAYTMQVQRLKPWRVLLAEEILRVTMVWYKTACEGKHTLTQAA</sequence>
<evidence type="ECO:0000313" key="2">
    <source>
        <dbReference type="Proteomes" id="UP001305414"/>
    </source>
</evidence>
<evidence type="ECO:0000313" key="1">
    <source>
        <dbReference type="EMBL" id="KAK5629541.1"/>
    </source>
</evidence>